<keyword evidence="3" id="KW-1185">Reference proteome</keyword>
<name>A0AAN9KYR2_CANGL</name>
<organism evidence="2 3">
    <name type="scientific">Canavalia gladiata</name>
    <name type="common">Sword bean</name>
    <name type="synonym">Dolichos gladiatus</name>
    <dbReference type="NCBI Taxonomy" id="3824"/>
    <lineage>
        <taxon>Eukaryota</taxon>
        <taxon>Viridiplantae</taxon>
        <taxon>Streptophyta</taxon>
        <taxon>Embryophyta</taxon>
        <taxon>Tracheophyta</taxon>
        <taxon>Spermatophyta</taxon>
        <taxon>Magnoliopsida</taxon>
        <taxon>eudicotyledons</taxon>
        <taxon>Gunneridae</taxon>
        <taxon>Pentapetalae</taxon>
        <taxon>rosids</taxon>
        <taxon>fabids</taxon>
        <taxon>Fabales</taxon>
        <taxon>Fabaceae</taxon>
        <taxon>Papilionoideae</taxon>
        <taxon>50 kb inversion clade</taxon>
        <taxon>NPAAA clade</taxon>
        <taxon>indigoferoid/millettioid clade</taxon>
        <taxon>Phaseoleae</taxon>
        <taxon>Canavalia</taxon>
    </lineage>
</organism>
<evidence type="ECO:0000256" key="1">
    <source>
        <dbReference type="SAM" id="MobiDB-lite"/>
    </source>
</evidence>
<accession>A0AAN9KYR2</accession>
<proteinExistence type="predicted"/>
<dbReference type="EMBL" id="JAYMYQ010000006">
    <property type="protein sequence ID" value="KAK7323873.1"/>
    <property type="molecule type" value="Genomic_DNA"/>
</dbReference>
<dbReference type="Proteomes" id="UP001367508">
    <property type="component" value="Unassembled WGS sequence"/>
</dbReference>
<sequence>MRKNLRHKADVLHNNAHSRPKITVIINGVTSPYQGAHLERSKTVASQLHTRNLIKLTTFAVQNFQQTLEEEQKSQKRVSLCAGTDGKEDKKDHRHNVNRTSTM</sequence>
<evidence type="ECO:0000313" key="3">
    <source>
        <dbReference type="Proteomes" id="UP001367508"/>
    </source>
</evidence>
<feature type="region of interest" description="Disordered" evidence="1">
    <location>
        <begin position="70"/>
        <end position="103"/>
    </location>
</feature>
<evidence type="ECO:0000313" key="2">
    <source>
        <dbReference type="EMBL" id="KAK7323873.1"/>
    </source>
</evidence>
<dbReference type="AlphaFoldDB" id="A0AAN9KYR2"/>
<comment type="caution">
    <text evidence="2">The sequence shown here is derived from an EMBL/GenBank/DDBJ whole genome shotgun (WGS) entry which is preliminary data.</text>
</comment>
<reference evidence="2 3" key="1">
    <citation type="submission" date="2024-01" db="EMBL/GenBank/DDBJ databases">
        <title>The genomes of 5 underutilized Papilionoideae crops provide insights into root nodulation and disease resistanc.</title>
        <authorList>
            <person name="Jiang F."/>
        </authorList>
    </citation>
    <scope>NUCLEOTIDE SEQUENCE [LARGE SCALE GENOMIC DNA]</scope>
    <source>
        <strain evidence="2">LVBAO_FW01</strain>
        <tissue evidence="2">Leaves</tissue>
    </source>
</reference>
<gene>
    <name evidence="2" type="ORF">VNO77_27371</name>
</gene>
<protein>
    <submittedName>
        <fullName evidence="2">Uncharacterized protein</fullName>
    </submittedName>
</protein>